<proteinExistence type="predicted"/>
<protein>
    <submittedName>
        <fullName evidence="1">Uncharacterized protein</fullName>
    </submittedName>
</protein>
<accession>A0A644W292</accession>
<dbReference type="AlphaFoldDB" id="A0A644W292"/>
<name>A0A644W292_9ZZZZ</name>
<evidence type="ECO:0000313" key="1">
    <source>
        <dbReference type="EMBL" id="MPL97844.1"/>
    </source>
</evidence>
<organism evidence="1">
    <name type="scientific">bioreactor metagenome</name>
    <dbReference type="NCBI Taxonomy" id="1076179"/>
    <lineage>
        <taxon>unclassified sequences</taxon>
        <taxon>metagenomes</taxon>
        <taxon>ecological metagenomes</taxon>
    </lineage>
</organism>
<sequence length="186" mass="21044">MLYLNISSQNAKLQYNIKDPVLNLQTTKPQLQINTEPAKLDIHQAKGQLEIDNTAYRYSIGIKTMQDMARDNARAGRQTALEAIGRIAREGDRMAAIENKENVFANMAAENNIQQPPEITWAPIAAPRLHYNFNPAQINITPGTLDINLQRGDVAANLDRGTVDFRIAQYQSLKFWTTENKYDTRV</sequence>
<reference evidence="1" key="1">
    <citation type="submission" date="2019-08" db="EMBL/GenBank/DDBJ databases">
        <authorList>
            <person name="Kucharzyk K."/>
            <person name="Murdoch R.W."/>
            <person name="Higgins S."/>
            <person name="Loffler F."/>
        </authorList>
    </citation>
    <scope>NUCLEOTIDE SEQUENCE</scope>
</reference>
<dbReference type="InterPro" id="IPR045527">
    <property type="entry name" value="DUF6470"/>
</dbReference>
<dbReference type="EMBL" id="VSSQ01000576">
    <property type="protein sequence ID" value="MPL97844.1"/>
    <property type="molecule type" value="Genomic_DNA"/>
</dbReference>
<gene>
    <name evidence="1" type="ORF">SDC9_44039</name>
</gene>
<dbReference type="Pfam" id="PF20074">
    <property type="entry name" value="DUF6470"/>
    <property type="match status" value="1"/>
</dbReference>
<comment type="caution">
    <text evidence="1">The sequence shown here is derived from an EMBL/GenBank/DDBJ whole genome shotgun (WGS) entry which is preliminary data.</text>
</comment>